<name>A0A5C6FPG8_9PLAN</name>
<feature type="transmembrane region" description="Helical" evidence="1">
    <location>
        <begin position="9"/>
        <end position="27"/>
    </location>
</feature>
<feature type="transmembrane region" description="Helical" evidence="1">
    <location>
        <begin position="335"/>
        <end position="353"/>
    </location>
</feature>
<feature type="transmembrane region" description="Helical" evidence="1">
    <location>
        <begin position="117"/>
        <end position="137"/>
    </location>
</feature>
<feature type="transmembrane region" description="Helical" evidence="1">
    <location>
        <begin position="211"/>
        <end position="233"/>
    </location>
</feature>
<protein>
    <recommendedName>
        <fullName evidence="4">Glycosyltransferase RgtA/B/C/D-like domain-containing protein</fullName>
    </recommendedName>
</protein>
<evidence type="ECO:0000313" key="3">
    <source>
        <dbReference type="Proteomes" id="UP000316476"/>
    </source>
</evidence>
<evidence type="ECO:0000256" key="1">
    <source>
        <dbReference type="SAM" id="Phobius"/>
    </source>
</evidence>
<feature type="transmembrane region" description="Helical" evidence="1">
    <location>
        <begin position="177"/>
        <end position="199"/>
    </location>
</feature>
<keyword evidence="1" id="KW-0812">Transmembrane</keyword>
<feature type="transmembrane region" description="Helical" evidence="1">
    <location>
        <begin position="68"/>
        <end position="85"/>
    </location>
</feature>
<keyword evidence="1" id="KW-0472">Membrane</keyword>
<dbReference type="AlphaFoldDB" id="A0A5C6FPG8"/>
<feature type="transmembrane region" description="Helical" evidence="1">
    <location>
        <begin position="92"/>
        <end position="111"/>
    </location>
</feature>
<organism evidence="2 3">
    <name type="scientific">Crateriforma conspicua</name>
    <dbReference type="NCBI Taxonomy" id="2527996"/>
    <lineage>
        <taxon>Bacteria</taxon>
        <taxon>Pseudomonadati</taxon>
        <taxon>Planctomycetota</taxon>
        <taxon>Planctomycetia</taxon>
        <taxon>Planctomycetales</taxon>
        <taxon>Planctomycetaceae</taxon>
        <taxon>Crateriforma</taxon>
    </lineage>
</organism>
<dbReference type="Proteomes" id="UP000316476">
    <property type="component" value="Unassembled WGS sequence"/>
</dbReference>
<accession>A0A5C6FPG8</accession>
<proteinExistence type="predicted"/>
<dbReference type="EMBL" id="SJPZ01000002">
    <property type="protein sequence ID" value="TWU63174.1"/>
    <property type="molecule type" value="Genomic_DNA"/>
</dbReference>
<sequence length="419" mass="46542">MRSRRNSTTVLRAVAIGVAVIASIAIADRRYGDSLHSWRLSIEYRVGTNFVDTGQFANAFSDESGPTGWVAPIPTVLLGVVCKAMNHDEKRISFFVLLLNAFCLFLGAFFVANGDRVGFSVPVVIILLTAFGFERLLRYQPEILCVPAISLCFFSAGESSCRLLRLSKRKLLVAKYLSQSLAILISPIVGLALTVHSAVGFGRAHGRFVKTAFALTCVLSLGLVILCSVRNWWVVGLPGFVKTNGWYELYQSQVLDDDGVLDAITLDQHPISVNSRAHLDYCSVGEAEFIRQSRSRCIEAILRSPLEYLNRVVYRLASLVLGSFVFCGQLRHADVFRLMVFGAVHGTIAFHLVVHPNRKPSFDHAVFLIALLAAPYVLVSFYERYRIIFFPPVYVAFRLSIEALAGCWWRRGPAINPGM</sequence>
<evidence type="ECO:0008006" key="4">
    <source>
        <dbReference type="Google" id="ProtNLM"/>
    </source>
</evidence>
<keyword evidence="1" id="KW-1133">Transmembrane helix</keyword>
<comment type="caution">
    <text evidence="2">The sequence shown here is derived from an EMBL/GenBank/DDBJ whole genome shotgun (WGS) entry which is preliminary data.</text>
</comment>
<evidence type="ECO:0000313" key="2">
    <source>
        <dbReference type="EMBL" id="TWU63174.1"/>
    </source>
</evidence>
<gene>
    <name evidence="2" type="ORF">V7x_49140</name>
</gene>
<feature type="transmembrane region" description="Helical" evidence="1">
    <location>
        <begin position="365"/>
        <end position="382"/>
    </location>
</feature>
<reference evidence="2 3" key="1">
    <citation type="submission" date="2019-02" db="EMBL/GenBank/DDBJ databases">
        <title>Deep-cultivation of Planctomycetes and their phenomic and genomic characterization uncovers novel biology.</title>
        <authorList>
            <person name="Wiegand S."/>
            <person name="Jogler M."/>
            <person name="Boedeker C."/>
            <person name="Pinto D."/>
            <person name="Vollmers J."/>
            <person name="Rivas-Marin E."/>
            <person name="Kohn T."/>
            <person name="Peeters S.H."/>
            <person name="Heuer A."/>
            <person name="Rast P."/>
            <person name="Oberbeckmann S."/>
            <person name="Bunk B."/>
            <person name="Jeske O."/>
            <person name="Meyerdierks A."/>
            <person name="Storesund J.E."/>
            <person name="Kallscheuer N."/>
            <person name="Luecker S."/>
            <person name="Lage O.M."/>
            <person name="Pohl T."/>
            <person name="Merkel B.J."/>
            <person name="Hornburger P."/>
            <person name="Mueller R.-W."/>
            <person name="Bruemmer F."/>
            <person name="Labrenz M."/>
            <person name="Spormann A.M."/>
            <person name="Op Den Camp H."/>
            <person name="Overmann J."/>
            <person name="Amann R."/>
            <person name="Jetten M.S.M."/>
            <person name="Mascher T."/>
            <person name="Medema M.H."/>
            <person name="Devos D.P."/>
            <person name="Kaster A.-K."/>
            <person name="Ovreas L."/>
            <person name="Rohde M."/>
            <person name="Galperin M.Y."/>
            <person name="Jogler C."/>
        </authorList>
    </citation>
    <scope>NUCLEOTIDE SEQUENCE [LARGE SCALE GENOMIC DNA]</scope>
    <source>
        <strain evidence="2 3">V7</strain>
    </source>
</reference>